<organism evidence="3 4">
    <name type="scientific">Penicillium brevicompactum</name>
    <dbReference type="NCBI Taxonomy" id="5074"/>
    <lineage>
        <taxon>Eukaryota</taxon>
        <taxon>Fungi</taxon>
        <taxon>Dikarya</taxon>
        <taxon>Ascomycota</taxon>
        <taxon>Pezizomycotina</taxon>
        <taxon>Eurotiomycetes</taxon>
        <taxon>Eurotiomycetidae</taxon>
        <taxon>Eurotiales</taxon>
        <taxon>Aspergillaceae</taxon>
        <taxon>Penicillium</taxon>
    </lineage>
</organism>
<protein>
    <recommendedName>
        <fullName evidence="2">G-patch domain-containing protein</fullName>
    </recommendedName>
</protein>
<dbReference type="AlphaFoldDB" id="A0A9W9UFW1"/>
<evidence type="ECO:0000259" key="2">
    <source>
        <dbReference type="PROSITE" id="PS50174"/>
    </source>
</evidence>
<dbReference type="EMBL" id="JAPZBQ010000003">
    <property type="protein sequence ID" value="KAJ5339472.1"/>
    <property type="molecule type" value="Genomic_DNA"/>
</dbReference>
<sequence>MASDEDYDDFNLPPETQRPFTSGIRRKPVPFVRSSNLDTTSTPSTSSGRSIADTYLSIVMKQAPSTSPSTPARAPSPTRATNSAPATAQATPLSEPIPEPAPELCDVCKLPLGTNPSTPHEASLAHQVCVTHSHPPSHIDRTRAGFRYLANQGWDPDERLGLGASGREGIREPIKASMKFDTAALGTGFDQDGDPLPKKAAPVKVQKLNAKQVRKKAAEDRARGEKIMRAFNQDERVLKYLGEDI</sequence>
<feature type="domain" description="G-patch" evidence="2">
    <location>
        <begin position="141"/>
        <end position="192"/>
    </location>
</feature>
<dbReference type="Proteomes" id="UP001147695">
    <property type="component" value="Unassembled WGS sequence"/>
</dbReference>
<feature type="compositionally biased region" description="Low complexity" evidence="1">
    <location>
        <begin position="63"/>
        <end position="81"/>
    </location>
</feature>
<dbReference type="GO" id="GO:0003676">
    <property type="term" value="F:nucleic acid binding"/>
    <property type="evidence" value="ECO:0007669"/>
    <property type="project" value="InterPro"/>
</dbReference>
<feature type="region of interest" description="Disordered" evidence="1">
    <location>
        <begin position="1"/>
        <end position="98"/>
    </location>
</feature>
<reference evidence="3" key="2">
    <citation type="journal article" date="2023" name="IMA Fungus">
        <title>Comparative genomic study of the Penicillium genus elucidates a diverse pangenome and 15 lateral gene transfer events.</title>
        <authorList>
            <person name="Petersen C."/>
            <person name="Sorensen T."/>
            <person name="Nielsen M.R."/>
            <person name="Sondergaard T.E."/>
            <person name="Sorensen J.L."/>
            <person name="Fitzpatrick D.A."/>
            <person name="Frisvad J.C."/>
            <person name="Nielsen K.L."/>
        </authorList>
    </citation>
    <scope>NUCLEOTIDE SEQUENCE</scope>
    <source>
        <strain evidence="3">IBT 35673</strain>
    </source>
</reference>
<dbReference type="PANTHER" id="PTHR20923:SF1">
    <property type="entry name" value="G PATCH DOMAIN AND ANKYRIN REPEAT-CONTAINING PROTEIN 1"/>
    <property type="match status" value="1"/>
</dbReference>
<dbReference type="PANTHER" id="PTHR20923">
    <property type="entry name" value="BAT4 PROTEIN-RELATED"/>
    <property type="match status" value="1"/>
</dbReference>
<feature type="compositionally biased region" description="Polar residues" evidence="1">
    <location>
        <begin position="82"/>
        <end position="92"/>
    </location>
</feature>
<feature type="compositionally biased region" description="Low complexity" evidence="1">
    <location>
        <begin position="34"/>
        <end position="50"/>
    </location>
</feature>
<evidence type="ECO:0000313" key="4">
    <source>
        <dbReference type="Proteomes" id="UP001147695"/>
    </source>
</evidence>
<dbReference type="Pfam" id="PF01585">
    <property type="entry name" value="G-patch"/>
    <property type="match status" value="1"/>
</dbReference>
<gene>
    <name evidence="3" type="ORF">N7452_006200</name>
</gene>
<reference evidence="3" key="1">
    <citation type="submission" date="2022-12" db="EMBL/GenBank/DDBJ databases">
        <authorList>
            <person name="Petersen C."/>
        </authorList>
    </citation>
    <scope>NUCLEOTIDE SEQUENCE</scope>
    <source>
        <strain evidence="3">IBT 35673</strain>
    </source>
</reference>
<name>A0A9W9UFW1_PENBR</name>
<proteinExistence type="predicted"/>
<accession>A0A9W9UFW1</accession>
<comment type="caution">
    <text evidence="3">The sequence shown here is derived from an EMBL/GenBank/DDBJ whole genome shotgun (WGS) entry which is preliminary data.</text>
</comment>
<dbReference type="InterPro" id="IPR000467">
    <property type="entry name" value="G_patch_dom"/>
</dbReference>
<evidence type="ECO:0000313" key="3">
    <source>
        <dbReference type="EMBL" id="KAJ5339472.1"/>
    </source>
</evidence>
<dbReference type="InterPro" id="IPR039146">
    <property type="entry name" value="GPANK1"/>
</dbReference>
<evidence type="ECO:0000256" key="1">
    <source>
        <dbReference type="SAM" id="MobiDB-lite"/>
    </source>
</evidence>
<dbReference type="PROSITE" id="PS50174">
    <property type="entry name" value="G_PATCH"/>
    <property type="match status" value="1"/>
</dbReference>